<gene>
    <name evidence="1" type="ORF">A3C81_00240</name>
</gene>
<protein>
    <submittedName>
        <fullName evidence="1">Uncharacterized protein</fullName>
    </submittedName>
</protein>
<comment type="caution">
    <text evidence="1">The sequence shown here is derived from an EMBL/GenBank/DDBJ whole genome shotgun (WGS) entry which is preliminary data.</text>
</comment>
<evidence type="ECO:0000313" key="1">
    <source>
        <dbReference type="EMBL" id="OGN15559.1"/>
    </source>
</evidence>
<sequence>MITQELYVINISEGGLMRTLTSLESVYSVFYQFYVPKGTPLAGKNIKRLQDRFGIKIKIYNSVRRCWSRTILEGEPMILVGDSRRVTLFKNKLFKFIPR</sequence>
<dbReference type="EMBL" id="MGJY01000027">
    <property type="protein sequence ID" value="OGN15559.1"/>
    <property type="molecule type" value="Genomic_DNA"/>
</dbReference>
<name>A0A1F8FT80_9BACT</name>
<evidence type="ECO:0000313" key="2">
    <source>
        <dbReference type="Proteomes" id="UP000177796"/>
    </source>
</evidence>
<dbReference type="Proteomes" id="UP000177796">
    <property type="component" value="Unassembled WGS sequence"/>
</dbReference>
<proteinExistence type="predicted"/>
<dbReference type="AlphaFoldDB" id="A0A1F8FT80"/>
<organism evidence="1 2">
    <name type="scientific">Candidatus Yanofskybacteria bacterium RIFCSPHIGHO2_02_FULL_46_19</name>
    <dbReference type="NCBI Taxonomy" id="1802684"/>
    <lineage>
        <taxon>Bacteria</taxon>
        <taxon>Candidatus Yanofskyibacteriota</taxon>
    </lineage>
</organism>
<accession>A0A1F8FT80</accession>
<reference evidence="1 2" key="1">
    <citation type="journal article" date="2016" name="Nat. Commun.">
        <title>Thousands of microbial genomes shed light on interconnected biogeochemical processes in an aquifer system.</title>
        <authorList>
            <person name="Anantharaman K."/>
            <person name="Brown C.T."/>
            <person name="Hug L.A."/>
            <person name="Sharon I."/>
            <person name="Castelle C.J."/>
            <person name="Probst A.J."/>
            <person name="Thomas B.C."/>
            <person name="Singh A."/>
            <person name="Wilkins M.J."/>
            <person name="Karaoz U."/>
            <person name="Brodie E.L."/>
            <person name="Williams K.H."/>
            <person name="Hubbard S.S."/>
            <person name="Banfield J.F."/>
        </authorList>
    </citation>
    <scope>NUCLEOTIDE SEQUENCE [LARGE SCALE GENOMIC DNA]</scope>
</reference>